<feature type="signal peptide" evidence="2">
    <location>
        <begin position="1"/>
        <end position="17"/>
    </location>
</feature>
<dbReference type="KEGG" id="pfy:PFICI_14604"/>
<protein>
    <submittedName>
        <fullName evidence="3">Uncharacterized protein</fullName>
    </submittedName>
</protein>
<dbReference type="AlphaFoldDB" id="W3WIF0"/>
<accession>W3WIF0</accession>
<feature type="compositionally biased region" description="Pro residues" evidence="1">
    <location>
        <begin position="192"/>
        <end position="201"/>
    </location>
</feature>
<dbReference type="InParanoid" id="W3WIF0"/>
<feature type="region of interest" description="Disordered" evidence="1">
    <location>
        <begin position="189"/>
        <end position="211"/>
    </location>
</feature>
<gene>
    <name evidence="3" type="ORF">PFICI_14604</name>
</gene>
<feature type="chain" id="PRO_5004835002" evidence="2">
    <location>
        <begin position="18"/>
        <end position="211"/>
    </location>
</feature>
<name>W3WIF0_PESFW</name>
<dbReference type="OMA" id="NEWFASP"/>
<keyword evidence="2" id="KW-0732">Signal</keyword>
<evidence type="ECO:0000313" key="3">
    <source>
        <dbReference type="EMBL" id="ETS73658.1"/>
    </source>
</evidence>
<dbReference type="OrthoDB" id="5230873at2759"/>
<dbReference type="GeneID" id="19279617"/>
<reference evidence="4" key="1">
    <citation type="journal article" date="2015" name="BMC Genomics">
        <title>Genomic and transcriptomic analysis of the endophytic fungus Pestalotiopsis fici reveals its lifestyle and high potential for synthesis of natural products.</title>
        <authorList>
            <person name="Wang X."/>
            <person name="Zhang X."/>
            <person name="Liu L."/>
            <person name="Xiang M."/>
            <person name="Wang W."/>
            <person name="Sun X."/>
            <person name="Che Y."/>
            <person name="Guo L."/>
            <person name="Liu G."/>
            <person name="Guo L."/>
            <person name="Wang C."/>
            <person name="Yin W.B."/>
            <person name="Stadler M."/>
            <person name="Zhang X."/>
            <person name="Liu X."/>
        </authorList>
    </citation>
    <scope>NUCLEOTIDE SEQUENCE [LARGE SCALE GENOMIC DNA]</scope>
    <source>
        <strain evidence="4">W106-1 / CGMCC3.15140</strain>
    </source>
</reference>
<dbReference type="RefSeq" id="XP_007841376.1">
    <property type="nucleotide sequence ID" value="XM_007843185.1"/>
</dbReference>
<proteinExistence type="predicted"/>
<evidence type="ECO:0000313" key="4">
    <source>
        <dbReference type="Proteomes" id="UP000030651"/>
    </source>
</evidence>
<dbReference type="EMBL" id="KI912121">
    <property type="protein sequence ID" value="ETS73658.1"/>
    <property type="molecule type" value="Genomic_DNA"/>
</dbReference>
<organism evidence="3 4">
    <name type="scientific">Pestalotiopsis fici (strain W106-1 / CGMCC3.15140)</name>
    <dbReference type="NCBI Taxonomy" id="1229662"/>
    <lineage>
        <taxon>Eukaryota</taxon>
        <taxon>Fungi</taxon>
        <taxon>Dikarya</taxon>
        <taxon>Ascomycota</taxon>
        <taxon>Pezizomycotina</taxon>
        <taxon>Sordariomycetes</taxon>
        <taxon>Xylariomycetidae</taxon>
        <taxon>Amphisphaeriales</taxon>
        <taxon>Sporocadaceae</taxon>
        <taxon>Pestalotiopsis</taxon>
    </lineage>
</organism>
<evidence type="ECO:0000256" key="1">
    <source>
        <dbReference type="SAM" id="MobiDB-lite"/>
    </source>
</evidence>
<dbReference type="Proteomes" id="UP000030651">
    <property type="component" value="Unassembled WGS sequence"/>
</dbReference>
<evidence type="ECO:0000256" key="2">
    <source>
        <dbReference type="SAM" id="SignalP"/>
    </source>
</evidence>
<sequence length="211" mass="22494">MHFSILTLGMLPLAIHAAPAPQGTEPPSPGPGVPNMGFELYAYGQEFGGLSVFNWNGLAFLGNASEAGDSEAAQVQFMRSPSSTTSMTGNPVPVPGQASPSWFNVTYYIPSDTTTTHQTGFLEADDITTDDLVTGFVFYGNTAAWEDSTGELQTKWYALPYEDTNLWTLNWDPSTESSTEKVQVTLRTVTPSVPPHNPPSPNGGQPGSASS</sequence>
<keyword evidence="4" id="KW-1185">Reference proteome</keyword>
<dbReference type="eggNOG" id="ENOG502T1F7">
    <property type="taxonomic scope" value="Eukaryota"/>
</dbReference>
<dbReference type="HOGENOM" id="CLU_1305237_0_0_1"/>